<evidence type="ECO:0000256" key="20">
    <source>
        <dbReference type="ARBA" id="ARBA00049902"/>
    </source>
</evidence>
<comment type="function">
    <text evidence="21">Peptidoglycan polymerase that is essential for cell division.</text>
</comment>
<evidence type="ECO:0000256" key="2">
    <source>
        <dbReference type="ARBA" id="ARBA00004752"/>
    </source>
</evidence>
<dbReference type="GO" id="GO:0071555">
    <property type="term" value="P:cell wall organization"/>
    <property type="evidence" value="ECO:0007669"/>
    <property type="project" value="UniProtKB-KW"/>
</dbReference>
<evidence type="ECO:0000256" key="11">
    <source>
        <dbReference type="ARBA" id="ARBA00023136"/>
    </source>
</evidence>
<feature type="transmembrane region" description="Helical" evidence="22">
    <location>
        <begin position="41"/>
        <end position="58"/>
    </location>
</feature>
<evidence type="ECO:0000256" key="17">
    <source>
        <dbReference type="ARBA" id="ARBA00041185"/>
    </source>
</evidence>
<evidence type="ECO:0000256" key="10">
    <source>
        <dbReference type="ARBA" id="ARBA00022989"/>
    </source>
</evidence>
<keyword evidence="12" id="KW-0131">Cell cycle</keyword>
<dbReference type="InterPro" id="IPR001182">
    <property type="entry name" value="FtsW/RodA"/>
</dbReference>
<dbReference type="PANTHER" id="PTHR30474">
    <property type="entry name" value="CELL CYCLE PROTEIN"/>
    <property type="match status" value="1"/>
</dbReference>
<dbReference type="NCBIfam" id="TIGR02614">
    <property type="entry name" value="ftsW"/>
    <property type="match status" value="1"/>
</dbReference>
<feature type="transmembrane region" description="Helical" evidence="22">
    <location>
        <begin position="164"/>
        <end position="181"/>
    </location>
</feature>
<dbReference type="InterPro" id="IPR013437">
    <property type="entry name" value="FtsW"/>
</dbReference>
<feature type="transmembrane region" description="Helical" evidence="22">
    <location>
        <begin position="270"/>
        <end position="291"/>
    </location>
</feature>
<organism evidence="23 24">
    <name type="scientific">Candidatus Neomicrothrix subdominans</name>
    <dbReference type="NCBI Taxonomy" id="2954438"/>
    <lineage>
        <taxon>Bacteria</taxon>
        <taxon>Bacillati</taxon>
        <taxon>Actinomycetota</taxon>
        <taxon>Acidimicrobiia</taxon>
        <taxon>Acidimicrobiales</taxon>
        <taxon>Microthrixaceae</taxon>
        <taxon>Candidatus Neomicrothrix</taxon>
    </lineage>
</organism>
<keyword evidence="3" id="KW-1003">Cell membrane</keyword>
<evidence type="ECO:0000256" key="9">
    <source>
        <dbReference type="ARBA" id="ARBA00022984"/>
    </source>
</evidence>
<evidence type="ECO:0000256" key="18">
    <source>
        <dbReference type="ARBA" id="ARBA00041418"/>
    </source>
</evidence>
<dbReference type="GO" id="GO:0008360">
    <property type="term" value="P:regulation of cell shape"/>
    <property type="evidence" value="ECO:0007669"/>
    <property type="project" value="UniProtKB-KW"/>
</dbReference>
<comment type="caution">
    <text evidence="23">The sequence shown here is derived from an EMBL/GenBank/DDBJ whole genome shotgun (WGS) entry which is preliminary data.</text>
</comment>
<evidence type="ECO:0000256" key="3">
    <source>
        <dbReference type="ARBA" id="ARBA00022475"/>
    </source>
</evidence>
<dbReference type="PANTHER" id="PTHR30474:SF2">
    <property type="entry name" value="PEPTIDOGLYCAN GLYCOSYLTRANSFERASE FTSW-RELATED"/>
    <property type="match status" value="1"/>
</dbReference>
<keyword evidence="11 22" id="KW-0472">Membrane</keyword>
<keyword evidence="5" id="KW-0328">Glycosyltransferase</keyword>
<comment type="catalytic activity">
    <reaction evidence="20">
        <text>[GlcNAc-(1-&gt;4)-Mur2Ac(oyl-L-Ala-gamma-D-Glu-L-Lys-D-Ala-D-Ala)](n)-di-trans,octa-cis-undecaprenyl diphosphate + beta-D-GlcNAc-(1-&gt;4)-Mur2Ac(oyl-L-Ala-gamma-D-Glu-L-Lys-D-Ala-D-Ala)-di-trans,octa-cis-undecaprenyl diphosphate = [GlcNAc-(1-&gt;4)-Mur2Ac(oyl-L-Ala-gamma-D-Glu-L-Lys-D-Ala-D-Ala)](n+1)-di-trans,octa-cis-undecaprenyl diphosphate + di-trans,octa-cis-undecaprenyl diphosphate + H(+)</text>
        <dbReference type="Rhea" id="RHEA:23708"/>
        <dbReference type="Rhea" id="RHEA-COMP:9602"/>
        <dbReference type="Rhea" id="RHEA-COMP:9603"/>
        <dbReference type="ChEBI" id="CHEBI:15378"/>
        <dbReference type="ChEBI" id="CHEBI:58405"/>
        <dbReference type="ChEBI" id="CHEBI:60033"/>
        <dbReference type="ChEBI" id="CHEBI:78435"/>
        <dbReference type="EC" id="2.4.99.28"/>
    </reaction>
</comment>
<dbReference type="AlphaFoldDB" id="A0A936NFR8"/>
<dbReference type="GO" id="GO:0005886">
    <property type="term" value="C:plasma membrane"/>
    <property type="evidence" value="ECO:0007669"/>
    <property type="project" value="UniProtKB-SubCell"/>
</dbReference>
<comment type="similarity">
    <text evidence="16">Belongs to the SEDS family. FtsW subfamily.</text>
</comment>
<dbReference type="GO" id="GO:0009252">
    <property type="term" value="P:peptidoglycan biosynthetic process"/>
    <property type="evidence" value="ECO:0007669"/>
    <property type="project" value="UniProtKB-KW"/>
</dbReference>
<evidence type="ECO:0000256" key="8">
    <source>
        <dbReference type="ARBA" id="ARBA00022960"/>
    </source>
</evidence>
<feature type="transmembrane region" description="Helical" evidence="22">
    <location>
        <begin position="107"/>
        <end position="129"/>
    </location>
</feature>
<evidence type="ECO:0000256" key="22">
    <source>
        <dbReference type="SAM" id="Phobius"/>
    </source>
</evidence>
<accession>A0A936NFR8</accession>
<dbReference type="Pfam" id="PF01098">
    <property type="entry name" value="FTSW_RODA_SPOVE"/>
    <property type="match status" value="1"/>
</dbReference>
<feature type="transmembrane region" description="Helical" evidence="22">
    <location>
        <begin position="186"/>
        <end position="205"/>
    </location>
</feature>
<evidence type="ECO:0000256" key="4">
    <source>
        <dbReference type="ARBA" id="ARBA00022618"/>
    </source>
</evidence>
<protein>
    <recommendedName>
        <fullName evidence="17">Probable peptidoglycan glycosyltransferase FtsW</fullName>
        <ecNumber evidence="19">2.4.99.28</ecNumber>
    </recommendedName>
    <alternativeName>
        <fullName evidence="18">Cell division protein FtsW</fullName>
    </alternativeName>
    <alternativeName>
        <fullName evidence="15">Cell wall polymerase</fullName>
    </alternativeName>
    <alternativeName>
        <fullName evidence="14">Peptidoglycan polymerase</fullName>
    </alternativeName>
</protein>
<keyword evidence="4" id="KW-0132">Cell division</keyword>
<name>A0A936NFR8_9ACTN</name>
<dbReference type="GO" id="GO:0015648">
    <property type="term" value="F:lipid-linked peptidoglycan transporter activity"/>
    <property type="evidence" value="ECO:0007669"/>
    <property type="project" value="TreeGrafter"/>
</dbReference>
<feature type="transmembrane region" description="Helical" evidence="22">
    <location>
        <begin position="141"/>
        <end position="158"/>
    </location>
</feature>
<dbReference type="Proteomes" id="UP000727993">
    <property type="component" value="Unassembled WGS sequence"/>
</dbReference>
<evidence type="ECO:0000256" key="13">
    <source>
        <dbReference type="ARBA" id="ARBA00023316"/>
    </source>
</evidence>
<dbReference type="EMBL" id="JADJZA010000008">
    <property type="protein sequence ID" value="MBK9298147.1"/>
    <property type="molecule type" value="Genomic_DNA"/>
</dbReference>
<evidence type="ECO:0000256" key="5">
    <source>
        <dbReference type="ARBA" id="ARBA00022676"/>
    </source>
</evidence>
<keyword evidence="9" id="KW-0573">Peptidoglycan synthesis</keyword>
<keyword evidence="6" id="KW-0808">Transferase</keyword>
<evidence type="ECO:0000256" key="14">
    <source>
        <dbReference type="ARBA" id="ARBA00032370"/>
    </source>
</evidence>
<evidence type="ECO:0000256" key="6">
    <source>
        <dbReference type="ARBA" id="ARBA00022679"/>
    </source>
</evidence>
<evidence type="ECO:0000313" key="24">
    <source>
        <dbReference type="Proteomes" id="UP000727993"/>
    </source>
</evidence>
<comment type="pathway">
    <text evidence="2">Cell wall biogenesis; peptidoglycan biosynthesis.</text>
</comment>
<proteinExistence type="inferred from homology"/>
<keyword evidence="13" id="KW-0961">Cell wall biogenesis/degradation</keyword>
<evidence type="ECO:0000256" key="12">
    <source>
        <dbReference type="ARBA" id="ARBA00023306"/>
    </source>
</evidence>
<keyword evidence="10 22" id="KW-1133">Transmembrane helix</keyword>
<evidence type="ECO:0000256" key="7">
    <source>
        <dbReference type="ARBA" id="ARBA00022692"/>
    </source>
</evidence>
<evidence type="ECO:0000256" key="21">
    <source>
        <dbReference type="ARBA" id="ARBA00049966"/>
    </source>
</evidence>
<gene>
    <name evidence="23" type="primary">ftsW</name>
    <name evidence="23" type="ORF">IPN02_15190</name>
</gene>
<evidence type="ECO:0000256" key="1">
    <source>
        <dbReference type="ARBA" id="ARBA00004651"/>
    </source>
</evidence>
<keyword evidence="7 22" id="KW-0812">Transmembrane</keyword>
<evidence type="ECO:0000256" key="15">
    <source>
        <dbReference type="ARBA" id="ARBA00033270"/>
    </source>
</evidence>
<dbReference type="GO" id="GO:0051301">
    <property type="term" value="P:cell division"/>
    <property type="evidence" value="ECO:0007669"/>
    <property type="project" value="UniProtKB-KW"/>
</dbReference>
<feature type="transmembrane region" description="Helical" evidence="22">
    <location>
        <begin position="303"/>
        <end position="324"/>
    </location>
</feature>
<feature type="transmembrane region" description="Helical" evidence="22">
    <location>
        <begin position="70"/>
        <end position="87"/>
    </location>
</feature>
<sequence length="380" mass="39940">MTPTAMLLVALVAALCAMGLLMVLSASAVKSLDTGGTPYRFFTKQALFVGMGAVAMWVMSRFDHRRLRELALPLVGVSFGLLFLLAIPGNPLAVTVNGSRRWLGVGFVQFQPSELAKIAIIVFAADLLANRRDQMGDPVRTVRPVMAVLAVFAAFVMLQPDLGTTVLLAVLAFAILGVAGATPTGLATYATPALAVGAAASMWGYRRARMLAFLDPWEHPTTSGYQTLQAQVSLASGGWFGSGIGTSRAKYGFLPEAHTDFVYAIIGEEFGLAGALVVQALYLLFFFAGLRVARTASDRFSKLVATGIATWIGIQAFVNLGVATGALPNKGITLPFLSYGGSSIIITMAAAGILINIARSQGMAVPTRTSAESATRAAAR</sequence>
<comment type="subcellular location">
    <subcellularLocation>
        <location evidence="1">Cell membrane</location>
        <topology evidence="1">Multi-pass membrane protein</topology>
    </subcellularLocation>
</comment>
<dbReference type="GO" id="GO:0032153">
    <property type="term" value="C:cell division site"/>
    <property type="evidence" value="ECO:0007669"/>
    <property type="project" value="TreeGrafter"/>
</dbReference>
<keyword evidence="8" id="KW-0133">Cell shape</keyword>
<evidence type="ECO:0000313" key="23">
    <source>
        <dbReference type="EMBL" id="MBK9298147.1"/>
    </source>
</evidence>
<evidence type="ECO:0000256" key="19">
    <source>
        <dbReference type="ARBA" id="ARBA00044770"/>
    </source>
</evidence>
<reference evidence="23 24" key="1">
    <citation type="submission" date="2020-10" db="EMBL/GenBank/DDBJ databases">
        <title>Connecting structure to function with the recovery of over 1000 high-quality activated sludge metagenome-assembled genomes encoding full-length rRNA genes using long-read sequencing.</title>
        <authorList>
            <person name="Singleton C.M."/>
            <person name="Petriglieri F."/>
            <person name="Kristensen J.M."/>
            <person name="Kirkegaard R.H."/>
            <person name="Michaelsen T.Y."/>
            <person name="Andersen M.H."/>
            <person name="Karst S.M."/>
            <person name="Dueholm M.S."/>
            <person name="Nielsen P.H."/>
            <person name="Albertsen M."/>
        </authorList>
    </citation>
    <scope>NUCLEOTIDE SEQUENCE [LARGE SCALE GENOMIC DNA]</scope>
    <source>
        <strain evidence="23">Lyne_18-Q3-R50-59_MAXAC.006</strain>
    </source>
</reference>
<feature type="transmembrane region" description="Helical" evidence="22">
    <location>
        <begin position="336"/>
        <end position="358"/>
    </location>
</feature>
<dbReference type="EC" id="2.4.99.28" evidence="19"/>
<dbReference type="GO" id="GO:0008955">
    <property type="term" value="F:peptidoglycan glycosyltransferase activity"/>
    <property type="evidence" value="ECO:0007669"/>
    <property type="project" value="UniProtKB-EC"/>
</dbReference>
<evidence type="ECO:0000256" key="16">
    <source>
        <dbReference type="ARBA" id="ARBA00038053"/>
    </source>
</evidence>